<reference evidence="3 4" key="1">
    <citation type="submission" date="2023-07" db="EMBL/GenBank/DDBJ databases">
        <title>Sequencing the genomes of 1000 actinobacteria strains.</title>
        <authorList>
            <person name="Klenk H.-P."/>
        </authorList>
    </citation>
    <scope>NUCLEOTIDE SEQUENCE [LARGE SCALE GENOMIC DNA]</scope>
    <source>
        <strain evidence="3 4">DSM 20167</strain>
    </source>
</reference>
<feature type="transmembrane region" description="Helical" evidence="1">
    <location>
        <begin position="74"/>
        <end position="95"/>
    </location>
</feature>
<feature type="transmembrane region" description="Helical" evidence="1">
    <location>
        <begin position="210"/>
        <end position="231"/>
    </location>
</feature>
<dbReference type="Pfam" id="PF06724">
    <property type="entry name" value="DUF1206"/>
    <property type="match status" value="3"/>
</dbReference>
<feature type="transmembrane region" description="Helical" evidence="1">
    <location>
        <begin position="120"/>
        <end position="142"/>
    </location>
</feature>
<keyword evidence="1" id="KW-0472">Membrane</keyword>
<dbReference type="EMBL" id="JAVDYI010000001">
    <property type="protein sequence ID" value="MDR7356681.1"/>
    <property type="molecule type" value="Genomic_DNA"/>
</dbReference>
<feature type="domain" description="DUF1206" evidence="2">
    <location>
        <begin position="167"/>
        <end position="234"/>
    </location>
</feature>
<feature type="transmembrane region" description="Helical" evidence="1">
    <location>
        <begin position="163"/>
        <end position="190"/>
    </location>
</feature>
<accession>A0ABU2BEI3</accession>
<feature type="domain" description="DUF1206" evidence="2">
    <location>
        <begin position="2"/>
        <end position="54"/>
    </location>
</feature>
<organism evidence="3 4">
    <name type="scientific">Paeniglutamicibacter sulfureus</name>
    <dbReference type="NCBI Taxonomy" id="43666"/>
    <lineage>
        <taxon>Bacteria</taxon>
        <taxon>Bacillati</taxon>
        <taxon>Actinomycetota</taxon>
        <taxon>Actinomycetes</taxon>
        <taxon>Micrococcales</taxon>
        <taxon>Micrococcaceae</taxon>
        <taxon>Paeniglutamicibacter</taxon>
    </lineage>
</organism>
<evidence type="ECO:0000256" key="1">
    <source>
        <dbReference type="SAM" id="Phobius"/>
    </source>
</evidence>
<evidence type="ECO:0000259" key="2">
    <source>
        <dbReference type="Pfam" id="PF06724"/>
    </source>
</evidence>
<sequence length="239" mass="24694">MHLLIGVIAIQLAFGESGEADQDGALAQLAAQPAGYALLWIGASACLALGLWEASGVVFGYRNAPAKKRMGKKLAAAGRGVVFLALAASFASFALGNRKDSGESTSDASAQVMQMPGGPLLLMAVGAGIAITGIVFVVRGLMQSFTKQVDLPASRTLRRVTKVVGVAGYVAKGIALFLLGLLFIVATLQANPEESTGLDGALKSVRAQPFGVYVLAFIGVGLGCYGIFLIFKSRLAKMD</sequence>
<keyword evidence="1" id="KW-0812">Transmembrane</keyword>
<comment type="caution">
    <text evidence="3">The sequence shown here is derived from an EMBL/GenBank/DDBJ whole genome shotgun (WGS) entry which is preliminary data.</text>
</comment>
<feature type="transmembrane region" description="Helical" evidence="1">
    <location>
        <begin position="39"/>
        <end position="62"/>
    </location>
</feature>
<dbReference type="Proteomes" id="UP001183817">
    <property type="component" value="Unassembled WGS sequence"/>
</dbReference>
<keyword evidence="4" id="KW-1185">Reference proteome</keyword>
<gene>
    <name evidence="3" type="ORF">J2S64_000372</name>
</gene>
<proteinExistence type="predicted"/>
<feature type="domain" description="DUF1206" evidence="2">
    <location>
        <begin position="76"/>
        <end position="141"/>
    </location>
</feature>
<evidence type="ECO:0000313" key="3">
    <source>
        <dbReference type="EMBL" id="MDR7356681.1"/>
    </source>
</evidence>
<keyword evidence="1" id="KW-1133">Transmembrane helix</keyword>
<dbReference type="InterPro" id="IPR009597">
    <property type="entry name" value="DUF1206"/>
</dbReference>
<protein>
    <recommendedName>
        <fullName evidence="2">DUF1206 domain-containing protein</fullName>
    </recommendedName>
</protein>
<name>A0ABU2BEI3_9MICC</name>
<evidence type="ECO:0000313" key="4">
    <source>
        <dbReference type="Proteomes" id="UP001183817"/>
    </source>
</evidence>